<evidence type="ECO:0000313" key="3">
    <source>
        <dbReference type="Proteomes" id="UP000037035"/>
    </source>
</evidence>
<organism evidence="2 3">
    <name type="scientific">Puccinia sorghi</name>
    <dbReference type="NCBI Taxonomy" id="27349"/>
    <lineage>
        <taxon>Eukaryota</taxon>
        <taxon>Fungi</taxon>
        <taxon>Dikarya</taxon>
        <taxon>Basidiomycota</taxon>
        <taxon>Pucciniomycotina</taxon>
        <taxon>Pucciniomycetes</taxon>
        <taxon>Pucciniales</taxon>
        <taxon>Pucciniaceae</taxon>
        <taxon>Puccinia</taxon>
    </lineage>
</organism>
<dbReference type="VEuPathDB" id="FungiDB:VP01_2161g3"/>
<protein>
    <submittedName>
        <fullName evidence="2">Putative signal peptide protein</fullName>
    </submittedName>
</protein>
<keyword evidence="1" id="KW-0732">Signal</keyword>
<keyword evidence="3" id="KW-1185">Reference proteome</keyword>
<dbReference type="Proteomes" id="UP000037035">
    <property type="component" value="Unassembled WGS sequence"/>
</dbReference>
<evidence type="ECO:0000256" key="1">
    <source>
        <dbReference type="SAM" id="SignalP"/>
    </source>
</evidence>
<gene>
    <name evidence="2" type="ORF">VP01_2161g3</name>
</gene>
<proteinExistence type="predicted"/>
<name>A0A0L6VA63_9BASI</name>
<dbReference type="AlphaFoldDB" id="A0A0L6VA63"/>
<comment type="caution">
    <text evidence="2">The sequence shown here is derived from an EMBL/GenBank/DDBJ whole genome shotgun (WGS) entry which is preliminary data.</text>
</comment>
<accession>A0A0L6VA63</accession>
<feature type="chain" id="PRO_5005567918" evidence="1">
    <location>
        <begin position="26"/>
        <end position="227"/>
    </location>
</feature>
<dbReference type="EMBL" id="LAVV01007016">
    <property type="protein sequence ID" value="KNZ57427.1"/>
    <property type="molecule type" value="Genomic_DNA"/>
</dbReference>
<sequence>MHYHQHWATLCCAILALCLHYGCIGHISCDLQVCEGYLPSSDTTLSSVSGCDRYLPSSDTIIQSVSRYSGSGGNIPRNQETESVPKYKWQVFRPGENYKDPRDQTLEAFKGTPMKVIVALQPAFISFLASIPKVPQYLKKNKIKLKNDSDYKMCQCTNNAKAYDISLELKMENPSDAIKMAKMEDLLAVQAAHKKAIKNLRRMKMSSMFTTITSHFSLIPPILTNKS</sequence>
<evidence type="ECO:0000313" key="2">
    <source>
        <dbReference type="EMBL" id="KNZ57427.1"/>
    </source>
</evidence>
<reference evidence="2 3" key="1">
    <citation type="submission" date="2015-08" db="EMBL/GenBank/DDBJ databases">
        <title>Next Generation Sequencing and Analysis of the Genome of Puccinia sorghi L Schw, the Causal Agent of Maize Common Rust.</title>
        <authorList>
            <person name="Rochi L."/>
            <person name="Burguener G."/>
            <person name="Darino M."/>
            <person name="Turjanski A."/>
            <person name="Kreff E."/>
            <person name="Dieguez M.J."/>
            <person name="Sacco F."/>
        </authorList>
    </citation>
    <scope>NUCLEOTIDE SEQUENCE [LARGE SCALE GENOMIC DNA]</scope>
    <source>
        <strain evidence="2 3">RO10H11247</strain>
    </source>
</reference>
<feature type="signal peptide" evidence="1">
    <location>
        <begin position="1"/>
        <end position="25"/>
    </location>
</feature>